<dbReference type="CDD" id="cd01439">
    <property type="entry name" value="TCCD_inducible_PARP_like"/>
    <property type="match status" value="1"/>
</dbReference>
<evidence type="ECO:0000313" key="10">
    <source>
        <dbReference type="Ensembl" id="ENSXETP00000109272"/>
    </source>
</evidence>
<proteinExistence type="inferred from homology"/>
<dbReference type="Gene3D" id="3.40.220.10">
    <property type="entry name" value="Leucine Aminopeptidase, subunit E, domain 1"/>
    <property type="match status" value="2"/>
</dbReference>
<dbReference type="Ensembl" id="ENSXETT00000105773">
    <property type="protein sequence ID" value="ENSXETP00000109272"/>
    <property type="gene ID" value="ENSXETG00000049120"/>
</dbReference>
<feature type="domain" description="PARP catalytic" evidence="8">
    <location>
        <begin position="359"/>
        <end position="556"/>
    </location>
</feature>
<dbReference type="InterPro" id="IPR002589">
    <property type="entry name" value="Macro_dom"/>
</dbReference>
<keyword evidence="3 7" id="KW-0808">Transferase</keyword>
<dbReference type="SUPFAM" id="SSF52949">
    <property type="entry name" value="Macro domain-like"/>
    <property type="match status" value="2"/>
</dbReference>
<keyword evidence="5" id="KW-0539">Nucleus</keyword>
<evidence type="ECO:0000256" key="5">
    <source>
        <dbReference type="ARBA" id="ARBA00023242"/>
    </source>
</evidence>
<dbReference type="InterPro" id="IPR012317">
    <property type="entry name" value="Poly(ADP-ribose)pol_cat_dom"/>
</dbReference>
<dbReference type="InParanoid" id="A0A803JMU2"/>
<reference evidence="10" key="1">
    <citation type="journal article" date="2010" name="Science">
        <title>The genome of the Western clawed frog Xenopus tropicalis.</title>
        <authorList>
            <person name="Hellsten U."/>
            <person name="Harland R.M."/>
            <person name="Gilchrist M.J."/>
            <person name="Hendrix D."/>
            <person name="Jurka J."/>
            <person name="Kapitonov V."/>
            <person name="Ovcharenko I."/>
            <person name="Putnam N.H."/>
            <person name="Shu S."/>
            <person name="Taher L."/>
            <person name="Blitz I.L."/>
            <person name="Blumberg B."/>
            <person name="Dichmann D.S."/>
            <person name="Dubchak I."/>
            <person name="Amaya E."/>
            <person name="Detter J.C."/>
            <person name="Fletcher R."/>
            <person name="Gerhard D.S."/>
            <person name="Goodstein D."/>
            <person name="Graves T."/>
            <person name="Grigoriev I.V."/>
            <person name="Grimwood J."/>
            <person name="Kawashima T."/>
            <person name="Lindquist E."/>
            <person name="Lucas S.M."/>
            <person name="Mead P.E."/>
            <person name="Mitros T."/>
            <person name="Ogino H."/>
            <person name="Ohta Y."/>
            <person name="Poliakov A.V."/>
            <person name="Pollet N."/>
            <person name="Robert J."/>
            <person name="Salamov A."/>
            <person name="Sater A.K."/>
            <person name="Schmutz J."/>
            <person name="Terry A."/>
            <person name="Vize P.D."/>
            <person name="Warren W.C."/>
            <person name="Wells D."/>
            <person name="Wills A."/>
            <person name="Wilson R.K."/>
            <person name="Zimmerman L.B."/>
            <person name="Zorn A.M."/>
            <person name="Grainger R."/>
            <person name="Grammer T."/>
            <person name="Khokha M.K."/>
            <person name="Richardson P.M."/>
            <person name="Rokhsar D.S."/>
        </authorList>
    </citation>
    <scope>NUCLEOTIDE SEQUENCE [LARGE SCALE GENOMIC DNA]</scope>
    <source>
        <strain evidence="10">Nigerian</strain>
    </source>
</reference>
<dbReference type="SUPFAM" id="SSF56399">
    <property type="entry name" value="ADP-ribosylation"/>
    <property type="match status" value="1"/>
</dbReference>
<dbReference type="EC" id="2.4.2.-" evidence="7"/>
<dbReference type="AlphaFoldDB" id="A0A803JMU2"/>
<evidence type="ECO:0000256" key="3">
    <source>
        <dbReference type="ARBA" id="ARBA00022679"/>
    </source>
</evidence>
<dbReference type="Pfam" id="PF00644">
    <property type="entry name" value="PARP"/>
    <property type="match status" value="1"/>
</dbReference>
<name>A0A803JMU2_XENTR</name>
<organism evidence="10">
    <name type="scientific">Xenopus tropicalis</name>
    <name type="common">Western clawed frog</name>
    <name type="synonym">Silurana tropicalis</name>
    <dbReference type="NCBI Taxonomy" id="8364"/>
    <lineage>
        <taxon>Eukaryota</taxon>
        <taxon>Metazoa</taxon>
        <taxon>Chordata</taxon>
        <taxon>Craniata</taxon>
        <taxon>Vertebrata</taxon>
        <taxon>Euteleostomi</taxon>
        <taxon>Amphibia</taxon>
        <taxon>Batrachia</taxon>
        <taxon>Anura</taxon>
        <taxon>Pipoidea</taxon>
        <taxon>Pipidae</taxon>
        <taxon>Xenopodinae</taxon>
        <taxon>Xenopus</taxon>
        <taxon>Silurana</taxon>
    </lineage>
</organism>
<evidence type="ECO:0000256" key="4">
    <source>
        <dbReference type="ARBA" id="ARBA00023027"/>
    </source>
</evidence>
<comment type="subcellular location">
    <subcellularLocation>
        <location evidence="1">Nucleus</location>
    </subcellularLocation>
</comment>
<feature type="domain" description="Macro" evidence="9">
    <location>
        <begin position="165"/>
        <end position="339"/>
    </location>
</feature>
<dbReference type="PROSITE" id="PS51059">
    <property type="entry name" value="PARP_CATALYTIC"/>
    <property type="match status" value="1"/>
</dbReference>
<dbReference type="PANTHER" id="PTHR14453">
    <property type="entry name" value="PARP/ZINC FINGER CCCH TYPE DOMAIN CONTAINING PROTEIN"/>
    <property type="match status" value="1"/>
</dbReference>
<keyword evidence="2 7" id="KW-0328">Glycosyltransferase</keyword>
<keyword evidence="4 7" id="KW-0520">NAD</keyword>
<comment type="similarity">
    <text evidence="6">Belongs to the ARTD/PARP family.</text>
</comment>
<dbReference type="Gene3D" id="3.90.228.10">
    <property type="match status" value="1"/>
</dbReference>
<dbReference type="SMART" id="SM00506">
    <property type="entry name" value="A1pp"/>
    <property type="match status" value="2"/>
</dbReference>
<evidence type="ECO:0000259" key="9">
    <source>
        <dbReference type="PROSITE" id="PS51154"/>
    </source>
</evidence>
<evidence type="ECO:0000256" key="6">
    <source>
        <dbReference type="ARBA" id="ARBA00024347"/>
    </source>
</evidence>
<protein>
    <recommendedName>
        <fullName evidence="7">Poly [ADP-ribose] polymerase</fullName>
        <shortName evidence="7">PARP</shortName>
        <ecNumber evidence="7">2.4.2.-</ecNumber>
    </recommendedName>
</protein>
<reference evidence="10" key="2">
    <citation type="submission" date="2021-03" db="UniProtKB">
        <authorList>
            <consortium name="Ensembl"/>
        </authorList>
    </citation>
    <scope>IDENTIFICATION</scope>
</reference>
<dbReference type="InterPro" id="IPR052056">
    <property type="entry name" value="Mono-ARTD/PARP"/>
</dbReference>
<dbReference type="GO" id="GO:0005634">
    <property type="term" value="C:nucleus"/>
    <property type="evidence" value="ECO:0007669"/>
    <property type="project" value="UniProtKB-SubCell"/>
</dbReference>
<accession>A0A803JMU2</accession>
<evidence type="ECO:0000256" key="2">
    <source>
        <dbReference type="ARBA" id="ARBA00022676"/>
    </source>
</evidence>
<evidence type="ECO:0000259" key="8">
    <source>
        <dbReference type="PROSITE" id="PS51059"/>
    </source>
</evidence>
<dbReference type="GeneTree" id="ENSGT00940000154311"/>
<dbReference type="GO" id="GO:0003950">
    <property type="term" value="F:NAD+ poly-ADP-ribosyltransferase activity"/>
    <property type="evidence" value="ECO:0007669"/>
    <property type="project" value="UniProtKB-UniRule"/>
</dbReference>
<sequence>MYKVKIGKSILDVKKGDITKETADAIVNLNNKRLDYDSGISKTILAAAGDSIREECIRSGKQPHGDVVVTGAGNLRYHRIIHLIDAVNTVKIVAGVKEVLKACDQHNLRSVTFPAIGTGKAAIGAKNSLECILTGIEEYALGTATSCISQIHIIAYKENIYQEYEKYNLYLKLYGKDVTLIKGDITKQDVECVINLTNCSLNRNFGVSAAILSAAGSSVKDECKTLAPITTDKMVLTSGGNLKCKKILHLIGPTSSEDMVPALERILEECVNHSIKTVALPAIGTGMAFMNPSDSITRIIEGLIQHFEKNTHTSLTKICIIAFTNKVYQAYSQAFKTISFQIQESEPYSGDNFDAYLRNPPTWTDMDTDEYKTIELSNKSIEYRDIEKKFYESAKPYTCKLIKIERVQNVKLWQSYRIRKLFADRLSPYQENEKLLFHGTNIETAQKIIKYGFNRTYCGKNATLYGCGTYFALNAWYSCTDTYSVPDKDGHKHIIVADVITGKWRKGESRYKDAPPTGEDPETRCDSVVDDVDNPTMFVIFCDDGAYPKYSITIKR</sequence>
<evidence type="ECO:0000256" key="1">
    <source>
        <dbReference type="ARBA" id="ARBA00004123"/>
    </source>
</evidence>
<dbReference type="PANTHER" id="PTHR14453:SF108">
    <property type="entry name" value="POLY [ADP-RIBOSE] POLYMERASE"/>
    <property type="match status" value="1"/>
</dbReference>
<dbReference type="Pfam" id="PF01661">
    <property type="entry name" value="Macro"/>
    <property type="match status" value="2"/>
</dbReference>
<feature type="domain" description="Macro" evidence="9">
    <location>
        <begin position="1"/>
        <end position="172"/>
    </location>
</feature>
<dbReference type="PROSITE" id="PS51154">
    <property type="entry name" value="MACRO"/>
    <property type="match status" value="2"/>
</dbReference>
<evidence type="ECO:0000256" key="7">
    <source>
        <dbReference type="RuleBase" id="RU362114"/>
    </source>
</evidence>
<dbReference type="InterPro" id="IPR043472">
    <property type="entry name" value="Macro_dom-like"/>
</dbReference>